<dbReference type="OrthoDB" id="7173889at2"/>
<gene>
    <name evidence="2" type="ORF">SAE02_37320</name>
</gene>
<evidence type="ECO:0008006" key="4">
    <source>
        <dbReference type="Google" id="ProtNLM"/>
    </source>
</evidence>
<dbReference type="InterPro" id="IPR025227">
    <property type="entry name" value="DUF4169"/>
</dbReference>
<dbReference type="RefSeq" id="WP_044427670.1">
    <property type="nucleotide sequence ID" value="NZ_BJYZ01000017.1"/>
</dbReference>
<sequence length="60" mass="6828">MGDVVNLNRFRKAKEKAAREAQAAANRTRYGRTKDQRAREKDEAARIAKEIDGKKIDDPV</sequence>
<name>A0A512DSX9_9PROT</name>
<reference evidence="2 3" key="1">
    <citation type="submission" date="2019-07" db="EMBL/GenBank/DDBJ databases">
        <title>Whole genome shotgun sequence of Skermanella aerolata NBRC 106429.</title>
        <authorList>
            <person name="Hosoyama A."/>
            <person name="Uohara A."/>
            <person name="Ohji S."/>
            <person name="Ichikawa N."/>
        </authorList>
    </citation>
    <scope>NUCLEOTIDE SEQUENCE [LARGE SCALE GENOMIC DNA]</scope>
    <source>
        <strain evidence="2 3">NBRC 106429</strain>
    </source>
</reference>
<evidence type="ECO:0000313" key="2">
    <source>
        <dbReference type="EMBL" id="GEO39584.1"/>
    </source>
</evidence>
<feature type="region of interest" description="Disordered" evidence="1">
    <location>
        <begin position="16"/>
        <end position="60"/>
    </location>
</feature>
<proteinExistence type="predicted"/>
<feature type="compositionally biased region" description="Basic and acidic residues" evidence="1">
    <location>
        <begin position="32"/>
        <end position="60"/>
    </location>
</feature>
<organism evidence="2 3">
    <name type="scientific">Skermanella aerolata</name>
    <dbReference type="NCBI Taxonomy" id="393310"/>
    <lineage>
        <taxon>Bacteria</taxon>
        <taxon>Pseudomonadati</taxon>
        <taxon>Pseudomonadota</taxon>
        <taxon>Alphaproteobacteria</taxon>
        <taxon>Rhodospirillales</taxon>
        <taxon>Azospirillaceae</taxon>
        <taxon>Skermanella</taxon>
    </lineage>
</organism>
<protein>
    <recommendedName>
        <fullName evidence="4">DUF4169 domain-containing protein</fullName>
    </recommendedName>
</protein>
<evidence type="ECO:0000256" key="1">
    <source>
        <dbReference type="SAM" id="MobiDB-lite"/>
    </source>
</evidence>
<dbReference type="AlphaFoldDB" id="A0A512DSX9"/>
<dbReference type="EMBL" id="BJYZ01000017">
    <property type="protein sequence ID" value="GEO39584.1"/>
    <property type="molecule type" value="Genomic_DNA"/>
</dbReference>
<evidence type="ECO:0000313" key="3">
    <source>
        <dbReference type="Proteomes" id="UP000321523"/>
    </source>
</evidence>
<comment type="caution">
    <text evidence="2">The sequence shown here is derived from an EMBL/GenBank/DDBJ whole genome shotgun (WGS) entry which is preliminary data.</text>
</comment>
<accession>A0A512DSX9</accession>
<dbReference type="Proteomes" id="UP000321523">
    <property type="component" value="Unassembled WGS sequence"/>
</dbReference>
<keyword evidence="3" id="KW-1185">Reference proteome</keyword>
<dbReference type="Pfam" id="PF13770">
    <property type="entry name" value="DUF4169"/>
    <property type="match status" value="1"/>
</dbReference>